<dbReference type="FunFam" id="3.20.20.80:FF:000064">
    <property type="entry name" value="Oligo-1,6-glucosidase"/>
    <property type="match status" value="1"/>
</dbReference>
<keyword evidence="3 5" id="KW-0326">Glycosidase</keyword>
<evidence type="ECO:0000256" key="1">
    <source>
        <dbReference type="ARBA" id="ARBA00008061"/>
    </source>
</evidence>
<comment type="similarity">
    <text evidence="1">Belongs to the glycosyl hydrolase 13 family.</text>
</comment>
<protein>
    <submittedName>
        <fullName evidence="5">Oligo-1,6-glucosidase</fullName>
        <ecNumber evidence="5">3.2.1.10</ecNumber>
    </submittedName>
</protein>
<accession>A0A7W7EIW8</accession>
<dbReference type="Gene3D" id="3.20.20.80">
    <property type="entry name" value="Glycosidases"/>
    <property type="match status" value="1"/>
</dbReference>
<dbReference type="InterPro" id="IPR056300">
    <property type="entry name" value="SusG-like_C"/>
</dbReference>
<evidence type="ECO:0000313" key="5">
    <source>
        <dbReference type="EMBL" id="MBB4566834.1"/>
    </source>
</evidence>
<dbReference type="Pfam" id="PF23915">
    <property type="entry name" value="SusG_C"/>
    <property type="match status" value="1"/>
</dbReference>
<dbReference type="InterPro" id="IPR017853">
    <property type="entry name" value="GH"/>
</dbReference>
<dbReference type="Pfam" id="PF00128">
    <property type="entry name" value="Alpha-amylase"/>
    <property type="match status" value="1"/>
</dbReference>
<keyword evidence="2 5" id="KW-0378">Hydrolase</keyword>
<dbReference type="CDD" id="cd11333">
    <property type="entry name" value="AmyAc_SI_OligoGlu_DGase"/>
    <property type="match status" value="1"/>
</dbReference>
<dbReference type="Proteomes" id="UP000543836">
    <property type="component" value="Unassembled WGS sequence"/>
</dbReference>
<dbReference type="GO" id="GO:0004556">
    <property type="term" value="F:alpha-amylase activity"/>
    <property type="evidence" value="ECO:0007669"/>
    <property type="project" value="TreeGrafter"/>
</dbReference>
<dbReference type="SMART" id="SM00642">
    <property type="entry name" value="Aamy"/>
    <property type="match status" value="1"/>
</dbReference>
<feature type="domain" description="Glycosyl hydrolase family 13 catalytic" evidence="4">
    <location>
        <begin position="17"/>
        <end position="410"/>
    </location>
</feature>
<dbReference type="NCBIfam" id="NF008183">
    <property type="entry name" value="PRK10933.1"/>
    <property type="match status" value="1"/>
</dbReference>
<dbReference type="OrthoDB" id="9805159at2"/>
<dbReference type="EC" id="3.2.1.10" evidence="5"/>
<dbReference type="InterPro" id="IPR013780">
    <property type="entry name" value="Glyco_hydro_b"/>
</dbReference>
<dbReference type="PANTHER" id="PTHR10357:SF179">
    <property type="entry name" value="NEUTRAL AND BASIC AMINO ACID TRANSPORT PROTEIN RBAT"/>
    <property type="match status" value="1"/>
</dbReference>
<reference evidence="5 6" key="1">
    <citation type="submission" date="2020-08" db="EMBL/GenBank/DDBJ databases">
        <title>Genomic Encyclopedia of Type Strains, Phase IV (KMG-V): Genome sequencing to study the core and pangenomes of soil and plant-associated prokaryotes.</title>
        <authorList>
            <person name="Whitman W."/>
        </authorList>
    </citation>
    <scope>NUCLEOTIDE SEQUENCE [LARGE SCALE GENOMIC DNA]</scope>
    <source>
        <strain evidence="5 6">SEMIA 492</strain>
    </source>
</reference>
<organism evidence="5 6">
    <name type="scientific">Rhizobium leucaenae</name>
    <dbReference type="NCBI Taxonomy" id="29450"/>
    <lineage>
        <taxon>Bacteria</taxon>
        <taxon>Pseudomonadati</taxon>
        <taxon>Pseudomonadota</taxon>
        <taxon>Alphaproteobacteria</taxon>
        <taxon>Hyphomicrobiales</taxon>
        <taxon>Rhizobiaceae</taxon>
        <taxon>Rhizobium/Agrobacterium group</taxon>
        <taxon>Rhizobium</taxon>
    </lineage>
</organism>
<evidence type="ECO:0000259" key="4">
    <source>
        <dbReference type="SMART" id="SM00642"/>
    </source>
</evidence>
<dbReference type="RefSeq" id="WP_081670183.1">
    <property type="nucleotide sequence ID" value="NZ_JACIIG010000002.1"/>
</dbReference>
<dbReference type="AlphaFoldDB" id="A0A7W7EIW8"/>
<dbReference type="PANTHER" id="PTHR10357">
    <property type="entry name" value="ALPHA-AMYLASE FAMILY MEMBER"/>
    <property type="match status" value="1"/>
</dbReference>
<dbReference type="SUPFAM" id="SSF51011">
    <property type="entry name" value="Glycosyl hydrolase domain"/>
    <property type="match status" value="1"/>
</dbReference>
<dbReference type="EMBL" id="JACIIG010000002">
    <property type="protein sequence ID" value="MBB4566834.1"/>
    <property type="molecule type" value="Genomic_DNA"/>
</dbReference>
<evidence type="ECO:0000313" key="6">
    <source>
        <dbReference type="Proteomes" id="UP000543836"/>
    </source>
</evidence>
<sequence>MTAKPATEWWHAKTAYQIYPRSFFDSNGDGIGDIPGITSRLDYLHSLGIGLIWLSPIYKSPMDDNGYDISDYQDIAPEFGTLADFDELLAEARKREIGIILDLVVNHTSDEHPWFLDARASKDSPYRDFYIWRSPNEDGTLPNDLLSVFGGPAWTFEAATGQYFFHQFSHRQPDLNWHNPSVRQEIYKMMNWWLDRGIAGFRMDVIDRIAKDVDRGITADGPCLHDYLQEMHRETLSGRDVLTVGEAWSATPGSALLYSGSQRGELSMVFQFEHVLQQWDKVYGKWRPKPFDLVGLKAVLSKWQYALSDDGWNSLFWGNHDLPRAVSTYGDATGYHRESATMLATALHFLKGTPFIYQGEEIGMTNATFTSIDQYRDIETLNMHRLHVEAGLSSEEFIAVANRNARDNARTPMQWSTAPHGGFTTGIPWIQTNPNFSRINAAQSMGDDRSIWNYYRRLVALRANHPAIVYGTYQSHFDQHPQIFAYTRTFEGQQVIVFANFSVETVTLPLPDELQVEGRCLIANYQPVSRLKETIELKPYETLAILHAIQQPKESTAEGLTGTTAPDTKSRTT</sequence>
<dbReference type="InterPro" id="IPR006047">
    <property type="entry name" value="GH13_cat_dom"/>
</dbReference>
<dbReference type="InterPro" id="IPR045857">
    <property type="entry name" value="O16G_dom_2"/>
</dbReference>
<evidence type="ECO:0000256" key="3">
    <source>
        <dbReference type="ARBA" id="ARBA00023295"/>
    </source>
</evidence>
<dbReference type="SUPFAM" id="SSF51445">
    <property type="entry name" value="(Trans)glycosidases"/>
    <property type="match status" value="1"/>
</dbReference>
<evidence type="ECO:0000256" key="2">
    <source>
        <dbReference type="ARBA" id="ARBA00022801"/>
    </source>
</evidence>
<dbReference type="GO" id="GO:0004574">
    <property type="term" value="F:oligo-1,6-glucosidase activity"/>
    <property type="evidence" value="ECO:0007669"/>
    <property type="project" value="UniProtKB-EC"/>
</dbReference>
<dbReference type="FunFam" id="3.90.400.10:FF:000002">
    <property type="entry name" value="Sucrose isomerase"/>
    <property type="match status" value="1"/>
</dbReference>
<proteinExistence type="inferred from homology"/>
<dbReference type="GO" id="GO:0009313">
    <property type="term" value="P:oligosaccharide catabolic process"/>
    <property type="evidence" value="ECO:0007669"/>
    <property type="project" value="TreeGrafter"/>
</dbReference>
<comment type="caution">
    <text evidence="5">The sequence shown here is derived from an EMBL/GenBank/DDBJ whole genome shotgun (WGS) entry which is preliminary data.</text>
</comment>
<dbReference type="Gene3D" id="2.60.40.1180">
    <property type="entry name" value="Golgi alpha-mannosidase II"/>
    <property type="match status" value="1"/>
</dbReference>
<name>A0A7W7EIW8_9HYPH</name>
<keyword evidence="6" id="KW-1185">Reference proteome</keyword>
<gene>
    <name evidence="5" type="ORF">GGE60_000935</name>
</gene>
<dbReference type="Gene3D" id="3.90.400.10">
    <property type="entry name" value="Oligo-1,6-glucosidase, Domain 2"/>
    <property type="match status" value="1"/>
</dbReference>